<sequence>MSMELYVLSDRRLESIDAWQAAIDACNFPLQLSTAIPFARLNGVLPIQLGNRRAAFECVHWNAAELMAELSDIDFGLRWKYVLAFRWTGNSYEGIAAYMAGSAYAKATGGIVFDCEEGKIISPERAGEIAREIERDIPMIEDMVRRVSEKFQK</sequence>
<reference evidence="1 2" key="1">
    <citation type="submission" date="2020-08" db="EMBL/GenBank/DDBJ databases">
        <title>Genomic Encyclopedia of Type Strains, Phase IV (KMG-IV): sequencing the most valuable type-strain genomes for metagenomic binning, comparative biology and taxonomic classification.</title>
        <authorList>
            <person name="Goeker M."/>
        </authorList>
    </citation>
    <scope>NUCLEOTIDE SEQUENCE [LARGE SCALE GENOMIC DNA]</scope>
    <source>
        <strain evidence="1 2">DSM 17498</strain>
    </source>
</reference>
<comment type="caution">
    <text evidence="1">The sequence shown here is derived from an EMBL/GenBank/DDBJ whole genome shotgun (WGS) entry which is preliminary data.</text>
</comment>
<organism evidence="1 2">
    <name type="scientific">Afipia massiliensis</name>
    <dbReference type="NCBI Taxonomy" id="211460"/>
    <lineage>
        <taxon>Bacteria</taxon>
        <taxon>Pseudomonadati</taxon>
        <taxon>Pseudomonadota</taxon>
        <taxon>Alphaproteobacteria</taxon>
        <taxon>Hyphomicrobiales</taxon>
        <taxon>Nitrobacteraceae</taxon>
        <taxon>Afipia</taxon>
    </lineage>
</organism>
<dbReference type="EMBL" id="JACHIJ010000008">
    <property type="protein sequence ID" value="MBB5054747.1"/>
    <property type="molecule type" value="Genomic_DNA"/>
</dbReference>
<gene>
    <name evidence="1" type="ORF">HNQ36_004754</name>
</gene>
<proteinExistence type="predicted"/>
<dbReference type="AlphaFoldDB" id="A0A840N806"/>
<name>A0A840N806_9BRAD</name>
<dbReference type="Proteomes" id="UP000521227">
    <property type="component" value="Unassembled WGS sequence"/>
</dbReference>
<dbReference type="RefSeq" id="WP_184089512.1">
    <property type="nucleotide sequence ID" value="NZ_JACHIJ010000008.1"/>
</dbReference>
<protein>
    <submittedName>
        <fullName evidence="1">Uncharacterized protein</fullName>
    </submittedName>
</protein>
<evidence type="ECO:0000313" key="2">
    <source>
        <dbReference type="Proteomes" id="UP000521227"/>
    </source>
</evidence>
<evidence type="ECO:0000313" key="1">
    <source>
        <dbReference type="EMBL" id="MBB5054747.1"/>
    </source>
</evidence>
<accession>A0A840N806</accession>